<dbReference type="Proteomes" id="UP001187471">
    <property type="component" value="Unassembled WGS sequence"/>
</dbReference>
<dbReference type="SMART" id="SM00256">
    <property type="entry name" value="FBOX"/>
    <property type="match status" value="1"/>
</dbReference>
<name>A0AA88ULM8_9ASTE</name>
<keyword evidence="4" id="KW-1185">Reference proteome</keyword>
<dbReference type="InterPro" id="IPR036047">
    <property type="entry name" value="F-box-like_dom_sf"/>
</dbReference>
<evidence type="ECO:0000259" key="2">
    <source>
        <dbReference type="SMART" id="SM00256"/>
    </source>
</evidence>
<dbReference type="AlphaFoldDB" id="A0AA88ULM8"/>
<dbReference type="PANTHER" id="PTHR31672:SF13">
    <property type="entry name" value="F-BOX PROTEIN CPR30-LIKE"/>
    <property type="match status" value="1"/>
</dbReference>
<feature type="compositionally biased region" description="Polar residues" evidence="1">
    <location>
        <begin position="28"/>
        <end position="38"/>
    </location>
</feature>
<sequence>MQSNIPLRKHQQQEGFQPMKKAERTARHSVQQSNKKQWLSTSPTSNCVILELPWNIMSDIFFRLPFKTIATCRFVCKTWLDFISHPDFAAPYSAITPLQLMLGASIPQRTLHLVELEQVPPTHDSVHKNDEHKDEELLFSASGKRFITAKFSLSSISIAERADGKTFSRSLPRSCTTVNSCHGLLYLSEVKFCNLSVIYNPITGQYIRIPKNTGDAGSRRVSGFGFSSMSKKYKVFQLCYPSGRAWVNTIGSDSWRRSCCSTNPTEDSEYCTFIDGHVFWLSVSQKQQLDFVFSFDFETERFGRLELPPHLVKERKSGTSLMTMGELRGCLYVCNVGFRNPIDIWALKEGSAWTKELVVETCGRYRLPTMSGAYWPIKRLPDGDILMFCNIRIISQSAMVPYNVATKSSRYYKIYRVNTQLPKAPLVPIVFIPNFVSFKALMGNNVEVLNVSSSVAAPGLPSDRQPIQAVWVSCFSHVASYKNVGRH</sequence>
<dbReference type="NCBIfam" id="TIGR01640">
    <property type="entry name" value="F_box_assoc_1"/>
    <property type="match status" value="1"/>
</dbReference>
<dbReference type="InterPro" id="IPR050796">
    <property type="entry name" value="SCF_F-box_component"/>
</dbReference>
<comment type="caution">
    <text evidence="3">The sequence shown here is derived from an EMBL/GenBank/DDBJ whole genome shotgun (WGS) entry which is preliminary data.</text>
</comment>
<reference evidence="3" key="1">
    <citation type="submission" date="2022-12" db="EMBL/GenBank/DDBJ databases">
        <title>Draft genome assemblies for two species of Escallonia (Escalloniales).</title>
        <authorList>
            <person name="Chanderbali A."/>
            <person name="Dervinis C."/>
            <person name="Anghel I."/>
            <person name="Soltis D."/>
            <person name="Soltis P."/>
            <person name="Zapata F."/>
        </authorList>
    </citation>
    <scope>NUCLEOTIDE SEQUENCE</scope>
    <source>
        <strain evidence="3">UCBG92.1500</strain>
        <tissue evidence="3">Leaf</tissue>
    </source>
</reference>
<dbReference type="EMBL" id="JAVXUO010000720">
    <property type="protein sequence ID" value="KAK2989639.1"/>
    <property type="molecule type" value="Genomic_DNA"/>
</dbReference>
<dbReference type="Pfam" id="PF08268">
    <property type="entry name" value="FBA_3"/>
    <property type="match status" value="1"/>
</dbReference>
<feature type="region of interest" description="Disordered" evidence="1">
    <location>
        <begin position="1"/>
        <end position="38"/>
    </location>
</feature>
<dbReference type="Gene3D" id="1.20.1280.50">
    <property type="match status" value="1"/>
</dbReference>
<proteinExistence type="predicted"/>
<dbReference type="InterPro" id="IPR001810">
    <property type="entry name" value="F-box_dom"/>
</dbReference>
<evidence type="ECO:0000313" key="3">
    <source>
        <dbReference type="EMBL" id="KAK2989639.1"/>
    </source>
</evidence>
<dbReference type="InterPro" id="IPR017451">
    <property type="entry name" value="F-box-assoc_interact_dom"/>
</dbReference>
<dbReference type="PANTHER" id="PTHR31672">
    <property type="entry name" value="BNACNNG10540D PROTEIN"/>
    <property type="match status" value="1"/>
</dbReference>
<accession>A0AA88ULM8</accession>
<evidence type="ECO:0000256" key="1">
    <source>
        <dbReference type="SAM" id="MobiDB-lite"/>
    </source>
</evidence>
<gene>
    <name evidence="3" type="ORF">RJ640_019358</name>
</gene>
<feature type="domain" description="F-box" evidence="2">
    <location>
        <begin position="52"/>
        <end position="92"/>
    </location>
</feature>
<dbReference type="InterPro" id="IPR013187">
    <property type="entry name" value="F-box-assoc_dom_typ3"/>
</dbReference>
<dbReference type="SUPFAM" id="SSF81383">
    <property type="entry name" value="F-box domain"/>
    <property type="match status" value="1"/>
</dbReference>
<protein>
    <recommendedName>
        <fullName evidence="2">F-box domain-containing protein</fullName>
    </recommendedName>
</protein>
<dbReference type="Pfam" id="PF00646">
    <property type="entry name" value="F-box"/>
    <property type="match status" value="1"/>
</dbReference>
<evidence type="ECO:0000313" key="4">
    <source>
        <dbReference type="Proteomes" id="UP001187471"/>
    </source>
</evidence>
<organism evidence="3 4">
    <name type="scientific">Escallonia rubra</name>
    <dbReference type="NCBI Taxonomy" id="112253"/>
    <lineage>
        <taxon>Eukaryota</taxon>
        <taxon>Viridiplantae</taxon>
        <taxon>Streptophyta</taxon>
        <taxon>Embryophyta</taxon>
        <taxon>Tracheophyta</taxon>
        <taxon>Spermatophyta</taxon>
        <taxon>Magnoliopsida</taxon>
        <taxon>eudicotyledons</taxon>
        <taxon>Gunneridae</taxon>
        <taxon>Pentapetalae</taxon>
        <taxon>asterids</taxon>
        <taxon>campanulids</taxon>
        <taxon>Escalloniales</taxon>
        <taxon>Escalloniaceae</taxon>
        <taxon>Escallonia</taxon>
    </lineage>
</organism>